<feature type="chain" id="PRO_5019184393" evidence="1">
    <location>
        <begin position="28"/>
        <end position="353"/>
    </location>
</feature>
<proteinExistence type="predicted"/>
<gene>
    <name evidence="3" type="ORF">BC643_2200</name>
</gene>
<accession>A0A419W8W9</accession>
<organism evidence="3 4">
    <name type="scientific">Mangrovibacterium diazotrophicum</name>
    <dbReference type="NCBI Taxonomy" id="1261403"/>
    <lineage>
        <taxon>Bacteria</taxon>
        <taxon>Pseudomonadati</taxon>
        <taxon>Bacteroidota</taxon>
        <taxon>Bacteroidia</taxon>
        <taxon>Marinilabiliales</taxon>
        <taxon>Prolixibacteraceae</taxon>
        <taxon>Mangrovibacterium</taxon>
    </lineage>
</organism>
<dbReference type="InterPro" id="IPR011040">
    <property type="entry name" value="Sialidase"/>
</dbReference>
<dbReference type="PROSITE" id="PS51257">
    <property type="entry name" value="PROKAR_LIPOPROTEIN"/>
    <property type="match status" value="1"/>
</dbReference>
<evidence type="ECO:0000256" key="1">
    <source>
        <dbReference type="SAM" id="SignalP"/>
    </source>
</evidence>
<evidence type="ECO:0000259" key="2">
    <source>
        <dbReference type="Pfam" id="PF13088"/>
    </source>
</evidence>
<dbReference type="Proteomes" id="UP000283387">
    <property type="component" value="Unassembled WGS sequence"/>
</dbReference>
<evidence type="ECO:0000313" key="4">
    <source>
        <dbReference type="Proteomes" id="UP000283387"/>
    </source>
</evidence>
<protein>
    <submittedName>
        <fullName evidence="3">Putative neuraminidase</fullName>
    </submittedName>
</protein>
<dbReference type="Pfam" id="PF13088">
    <property type="entry name" value="BNR_2"/>
    <property type="match status" value="1"/>
</dbReference>
<dbReference type="AlphaFoldDB" id="A0A419W8W9"/>
<dbReference type="Gene3D" id="2.120.10.10">
    <property type="match status" value="1"/>
</dbReference>
<dbReference type="EMBL" id="RAPN01000001">
    <property type="protein sequence ID" value="RKD91832.1"/>
    <property type="molecule type" value="Genomic_DNA"/>
</dbReference>
<dbReference type="PANTHER" id="PTHR43752:SF2">
    <property type="entry name" value="BNR_ASP-BOX REPEAT FAMILY PROTEIN"/>
    <property type="match status" value="1"/>
</dbReference>
<dbReference type="CDD" id="cd15482">
    <property type="entry name" value="Sialidase_non-viral"/>
    <property type="match status" value="1"/>
</dbReference>
<keyword evidence="4" id="KW-1185">Reference proteome</keyword>
<dbReference type="InterPro" id="IPR036278">
    <property type="entry name" value="Sialidase_sf"/>
</dbReference>
<reference evidence="3 4" key="1">
    <citation type="submission" date="2018-09" db="EMBL/GenBank/DDBJ databases">
        <title>Genomic Encyclopedia of Archaeal and Bacterial Type Strains, Phase II (KMG-II): from individual species to whole genera.</title>
        <authorList>
            <person name="Goeker M."/>
        </authorList>
    </citation>
    <scope>NUCLEOTIDE SEQUENCE [LARGE SCALE GENOMIC DNA]</scope>
    <source>
        <strain evidence="3 4">DSM 27148</strain>
    </source>
</reference>
<keyword evidence="1" id="KW-0732">Signal</keyword>
<dbReference type="SUPFAM" id="SSF50939">
    <property type="entry name" value="Sialidases"/>
    <property type="match status" value="1"/>
</dbReference>
<dbReference type="RefSeq" id="WP_211338037.1">
    <property type="nucleotide sequence ID" value="NZ_RAPN01000001.1"/>
</dbReference>
<feature type="domain" description="Sialidase" evidence="2">
    <location>
        <begin position="61"/>
        <end position="334"/>
    </location>
</feature>
<name>A0A419W8W9_9BACT</name>
<dbReference type="PANTHER" id="PTHR43752">
    <property type="entry name" value="BNR/ASP-BOX REPEAT FAMILY PROTEIN"/>
    <property type="match status" value="1"/>
</dbReference>
<comment type="caution">
    <text evidence="3">The sequence shown here is derived from an EMBL/GenBank/DDBJ whole genome shotgun (WGS) entry which is preliminary data.</text>
</comment>
<feature type="signal peptide" evidence="1">
    <location>
        <begin position="1"/>
        <end position="27"/>
    </location>
</feature>
<sequence length="353" mass="39780">MKKNFPIYLFGCLIIMALSSCSPKPSAKGVKPEVVTTEFLYDTAAFPQCHASTIIETKDGLLASFFGGTHERATDVCIYTTRKVDGGQWSAPEKVADGFVNDTLTYPTWNPVLFEVGDRLYLYYKIGPSPTEWWGMSTYSTDEGKTWSQPEKLPENILGPIRNKPITLKSGVILSPSSIEYTPELWKAHIERSTDNGQTWTKIDIPANDSIKVIQPTLLVHPDGKIQALLRSNQNVIMQSWSDDDGLSWSEVSPTKIVHPNSGIDAVSTTSGWYFLVNNPMKSGESWEMGRNKLYLYASKDGINWEKIYDLEDQLKGEFSYPAIIQAKDGSLHITYTYNRSKIKHVQLRFNEE</sequence>
<evidence type="ECO:0000313" key="3">
    <source>
        <dbReference type="EMBL" id="RKD91832.1"/>
    </source>
</evidence>